<gene>
    <name evidence="2" type="ORF">SPARVUS_LOCUS3788300</name>
</gene>
<keyword evidence="3" id="KW-1185">Reference proteome</keyword>
<proteinExistence type="predicted"/>
<sequence length="82" mass="9253">MGSAVQRIRQRMVRITSRFSNSRQHHGTEDQAEGWSGKPGVKQETVSRVRNNAESATNQIGRGTGTQDTRYRGSWETYTKAL</sequence>
<dbReference type="EMBL" id="CATNWA010006261">
    <property type="protein sequence ID" value="CAI9551757.1"/>
    <property type="molecule type" value="Genomic_DNA"/>
</dbReference>
<feature type="non-terminal residue" evidence="2">
    <location>
        <position position="82"/>
    </location>
</feature>
<dbReference type="Proteomes" id="UP001162483">
    <property type="component" value="Unassembled WGS sequence"/>
</dbReference>
<evidence type="ECO:0000313" key="2">
    <source>
        <dbReference type="EMBL" id="CAI9551757.1"/>
    </source>
</evidence>
<feature type="compositionally biased region" description="Polar residues" evidence="1">
    <location>
        <begin position="44"/>
        <end position="68"/>
    </location>
</feature>
<comment type="caution">
    <text evidence="2">The sequence shown here is derived from an EMBL/GenBank/DDBJ whole genome shotgun (WGS) entry which is preliminary data.</text>
</comment>
<protein>
    <submittedName>
        <fullName evidence="2">Uncharacterized protein</fullName>
    </submittedName>
</protein>
<evidence type="ECO:0000256" key="1">
    <source>
        <dbReference type="SAM" id="MobiDB-lite"/>
    </source>
</evidence>
<evidence type="ECO:0000313" key="3">
    <source>
        <dbReference type="Proteomes" id="UP001162483"/>
    </source>
</evidence>
<accession>A0ABN9BVM0</accession>
<organism evidence="2 3">
    <name type="scientific">Staurois parvus</name>
    <dbReference type="NCBI Taxonomy" id="386267"/>
    <lineage>
        <taxon>Eukaryota</taxon>
        <taxon>Metazoa</taxon>
        <taxon>Chordata</taxon>
        <taxon>Craniata</taxon>
        <taxon>Vertebrata</taxon>
        <taxon>Euteleostomi</taxon>
        <taxon>Amphibia</taxon>
        <taxon>Batrachia</taxon>
        <taxon>Anura</taxon>
        <taxon>Neobatrachia</taxon>
        <taxon>Ranoidea</taxon>
        <taxon>Ranidae</taxon>
        <taxon>Staurois</taxon>
    </lineage>
</organism>
<name>A0ABN9BVM0_9NEOB</name>
<feature type="region of interest" description="Disordered" evidence="1">
    <location>
        <begin position="16"/>
        <end position="82"/>
    </location>
</feature>
<reference evidence="2" key="1">
    <citation type="submission" date="2023-05" db="EMBL/GenBank/DDBJ databases">
        <authorList>
            <person name="Stuckert A."/>
        </authorList>
    </citation>
    <scope>NUCLEOTIDE SEQUENCE</scope>
</reference>